<dbReference type="EMBL" id="CP024608">
    <property type="protein sequence ID" value="ATQ78281.1"/>
    <property type="molecule type" value="Genomic_DNA"/>
</dbReference>
<keyword evidence="2" id="KW-1185">Reference proteome</keyword>
<evidence type="ECO:0008006" key="3">
    <source>
        <dbReference type="Google" id="ProtNLM"/>
    </source>
</evidence>
<dbReference type="Pfam" id="PF04883">
    <property type="entry name" value="HK97-gp10_like"/>
    <property type="match status" value="1"/>
</dbReference>
<name>A0A2D2DTH2_9BURK</name>
<accession>A0A2D2DTH2</accession>
<evidence type="ECO:0000313" key="1">
    <source>
        <dbReference type="EMBL" id="ATQ78281.1"/>
    </source>
</evidence>
<dbReference type="Proteomes" id="UP000229897">
    <property type="component" value="Chromosome"/>
</dbReference>
<organism evidence="1 2">
    <name type="scientific">Massilia violaceinigra</name>
    <dbReference type="NCBI Taxonomy" id="2045208"/>
    <lineage>
        <taxon>Bacteria</taxon>
        <taxon>Pseudomonadati</taxon>
        <taxon>Pseudomonadota</taxon>
        <taxon>Betaproteobacteria</taxon>
        <taxon>Burkholderiales</taxon>
        <taxon>Oxalobacteraceae</taxon>
        <taxon>Telluria group</taxon>
        <taxon>Massilia</taxon>
    </lineage>
</organism>
<dbReference type="NCBIfam" id="TIGR01725">
    <property type="entry name" value="phge_HK97_gp10"/>
    <property type="match status" value="1"/>
</dbReference>
<proteinExistence type="predicted"/>
<evidence type="ECO:0000313" key="2">
    <source>
        <dbReference type="Proteomes" id="UP000229897"/>
    </source>
</evidence>
<protein>
    <recommendedName>
        <fullName evidence="3">HK97 gp10 family phage protein</fullName>
    </recommendedName>
</protein>
<dbReference type="InterPro" id="IPR010064">
    <property type="entry name" value="HK97-gp10_tail"/>
</dbReference>
<reference evidence="1" key="1">
    <citation type="submission" date="2017-10" db="EMBL/GenBank/DDBJ databases">
        <title>Massilia psychrophilum sp. nov., a novel purple-pigmented bacterium isolated from Tianshan glacier, Xinjiang Municipality, China.</title>
        <authorList>
            <person name="Wang H."/>
        </authorList>
    </citation>
    <scope>NUCLEOTIDE SEQUENCE [LARGE SCALE GENOMIC DNA]</scope>
    <source>
        <strain evidence="1">B2</strain>
    </source>
</reference>
<dbReference type="KEGG" id="mass:CR152_30055"/>
<gene>
    <name evidence="1" type="ORF">CR152_30055</name>
</gene>
<sequence>MTGFTQSFNWRDMQMADQNITGGRELDAFLQQFSAKFEKKVMRGALRVGANEFKEEVKANIPVDSGALRRSVRVTTNAKGGRVTASVKIGNKKAWYAQMVEFGTRAHKITPRGAKALRIAGYVVADADHPGARPRPFARPAFDARAARAATAVGTEIRSRLTAKGINLPDAG</sequence>
<dbReference type="AlphaFoldDB" id="A0A2D2DTH2"/>